<feature type="transmembrane region" description="Helical" evidence="1">
    <location>
        <begin position="22"/>
        <end position="47"/>
    </location>
</feature>
<proteinExistence type="predicted"/>
<dbReference type="EMBL" id="LUTY01000573">
    <property type="protein sequence ID" value="OAD23071.1"/>
    <property type="molecule type" value="Genomic_DNA"/>
</dbReference>
<accession>A0A176S4N0</accession>
<comment type="caution">
    <text evidence="2">The sequence shown here is derived from an EMBL/GenBank/DDBJ whole genome shotgun (WGS) entry which is preliminary data.</text>
</comment>
<keyword evidence="1" id="KW-0812">Transmembrane</keyword>
<keyword evidence="3" id="KW-1185">Reference proteome</keyword>
<keyword evidence="1" id="KW-1133">Transmembrane helix</keyword>
<protein>
    <submittedName>
        <fullName evidence="2">Uncharacterized protein</fullName>
    </submittedName>
</protein>
<evidence type="ECO:0000256" key="1">
    <source>
        <dbReference type="SAM" id="Phobius"/>
    </source>
</evidence>
<gene>
    <name evidence="2" type="ORF">THIOM_001104</name>
</gene>
<organism evidence="2 3">
    <name type="scientific">Candidatus Thiomargarita nelsonii</name>
    <dbReference type="NCBI Taxonomy" id="1003181"/>
    <lineage>
        <taxon>Bacteria</taxon>
        <taxon>Pseudomonadati</taxon>
        <taxon>Pseudomonadota</taxon>
        <taxon>Gammaproteobacteria</taxon>
        <taxon>Thiotrichales</taxon>
        <taxon>Thiotrichaceae</taxon>
        <taxon>Thiomargarita</taxon>
    </lineage>
</organism>
<keyword evidence="1" id="KW-0472">Membrane</keyword>
<name>A0A176S4N0_9GAMM</name>
<evidence type="ECO:0000313" key="2">
    <source>
        <dbReference type="EMBL" id="OAD23071.1"/>
    </source>
</evidence>
<reference evidence="2 3" key="1">
    <citation type="submission" date="2016-05" db="EMBL/GenBank/DDBJ databases">
        <title>Single-cell genome of chain-forming Candidatus Thiomargarita nelsonii and comparison to other large sulfur-oxidizing bacteria.</title>
        <authorList>
            <person name="Winkel M."/>
            <person name="Salman V."/>
            <person name="Woyke T."/>
            <person name="Schulz-Vogt H."/>
            <person name="Richter M."/>
            <person name="Flood B."/>
            <person name="Bailey J."/>
            <person name="Amann R."/>
            <person name="Mussmann M."/>
        </authorList>
    </citation>
    <scope>NUCLEOTIDE SEQUENCE [LARGE SCALE GENOMIC DNA]</scope>
    <source>
        <strain evidence="2 3">THI036</strain>
    </source>
</reference>
<dbReference type="AlphaFoldDB" id="A0A176S4N0"/>
<evidence type="ECO:0000313" key="3">
    <source>
        <dbReference type="Proteomes" id="UP000076962"/>
    </source>
</evidence>
<dbReference type="Proteomes" id="UP000076962">
    <property type="component" value="Unassembled WGS sequence"/>
</dbReference>
<sequence length="93" mass="10611">MSKVGDFFSKICPFLLLTFSQYLISTLFLTTLNSFFCTTFCSSLWTIKIRSSLNNGSKLNPVWMPLPNKVSSSMSSKRIFPHHSVFLDYLSLT</sequence>